<dbReference type="Proteomes" id="UP001172155">
    <property type="component" value="Unassembled WGS sequence"/>
</dbReference>
<dbReference type="AlphaFoldDB" id="A0AA40EGT7"/>
<evidence type="ECO:0000313" key="1">
    <source>
        <dbReference type="EMBL" id="KAK0737992.1"/>
    </source>
</evidence>
<sequence>MDIPTFIQEFASVDEDFDSDEYDYDPEVTLESIQKSKTINFSIRANYTNWVPREAFRELVQNWRDGIIRSFQIAERDFCVLREEKASGRGTEIVYKVLRIGPSDSKEWLGYIRFTTRDGGSVGTVELTNRAAMLQPRHLDLGGTTKAGDSNQAGAHGEGLKLALLVLMRGRQNHSIRCRSGGFNWKFNFTTRGRLVCRLRRMSPQAIQKAEDQARRLSERTLLPFAAKPAGDVQFVIGETYKGRDEWGNSVRRSGVTRQEFDDWTKAALFLCENAGDGAIVSTEYGDLLTDSQLRGNIYLKGLLLVL</sequence>
<name>A0AA40EGT7_9PEZI</name>
<accession>A0AA40EGT7</accession>
<proteinExistence type="predicted"/>
<dbReference type="EMBL" id="JAUKUD010000007">
    <property type="protein sequence ID" value="KAK0737992.1"/>
    <property type="molecule type" value="Genomic_DNA"/>
</dbReference>
<comment type="caution">
    <text evidence="1">The sequence shown here is derived from an EMBL/GenBank/DDBJ whole genome shotgun (WGS) entry which is preliminary data.</text>
</comment>
<keyword evidence="2" id="KW-1185">Reference proteome</keyword>
<organism evidence="1 2">
    <name type="scientific">Schizothecium vesticola</name>
    <dbReference type="NCBI Taxonomy" id="314040"/>
    <lineage>
        <taxon>Eukaryota</taxon>
        <taxon>Fungi</taxon>
        <taxon>Dikarya</taxon>
        <taxon>Ascomycota</taxon>
        <taxon>Pezizomycotina</taxon>
        <taxon>Sordariomycetes</taxon>
        <taxon>Sordariomycetidae</taxon>
        <taxon>Sordariales</taxon>
        <taxon>Schizotheciaceae</taxon>
        <taxon>Schizothecium</taxon>
    </lineage>
</organism>
<protein>
    <submittedName>
        <fullName evidence="1">Uncharacterized protein</fullName>
    </submittedName>
</protein>
<gene>
    <name evidence="1" type="ORF">B0T18DRAFT_440912</name>
</gene>
<evidence type="ECO:0000313" key="2">
    <source>
        <dbReference type="Proteomes" id="UP001172155"/>
    </source>
</evidence>
<reference evidence="1" key="1">
    <citation type="submission" date="2023-06" db="EMBL/GenBank/DDBJ databases">
        <title>Genome-scale phylogeny and comparative genomics of the fungal order Sordariales.</title>
        <authorList>
            <consortium name="Lawrence Berkeley National Laboratory"/>
            <person name="Hensen N."/>
            <person name="Bonometti L."/>
            <person name="Westerberg I."/>
            <person name="Brannstrom I.O."/>
            <person name="Guillou S."/>
            <person name="Cros-Aarteil S."/>
            <person name="Calhoun S."/>
            <person name="Haridas S."/>
            <person name="Kuo A."/>
            <person name="Mondo S."/>
            <person name="Pangilinan J."/>
            <person name="Riley R."/>
            <person name="LaButti K."/>
            <person name="Andreopoulos B."/>
            <person name="Lipzen A."/>
            <person name="Chen C."/>
            <person name="Yanf M."/>
            <person name="Daum C."/>
            <person name="Ng V."/>
            <person name="Clum A."/>
            <person name="Steindorff A."/>
            <person name="Ohm R."/>
            <person name="Martin F."/>
            <person name="Silar P."/>
            <person name="Natvig D."/>
            <person name="Lalanne C."/>
            <person name="Gautier V."/>
            <person name="Ament-velasquez S.L."/>
            <person name="Kruys A."/>
            <person name="Hutchinson M.I."/>
            <person name="Powell A.J."/>
            <person name="Barry K."/>
            <person name="Miller A.N."/>
            <person name="Grigoriev I.V."/>
            <person name="Debuchy R."/>
            <person name="Gladieux P."/>
            <person name="Thoren M.H."/>
            <person name="Johannesson H."/>
        </authorList>
    </citation>
    <scope>NUCLEOTIDE SEQUENCE</scope>
    <source>
        <strain evidence="1">SMH3187-1</strain>
    </source>
</reference>